<dbReference type="SMART" id="SM00936">
    <property type="entry name" value="PBP5_C"/>
    <property type="match status" value="1"/>
</dbReference>
<dbReference type="Gene3D" id="2.60.410.10">
    <property type="entry name" value="D-Ala-D-Ala carboxypeptidase, C-terminal domain"/>
    <property type="match status" value="1"/>
</dbReference>
<keyword evidence="5 18" id="KW-0121">Carboxypeptidase</keyword>
<evidence type="ECO:0000256" key="5">
    <source>
        <dbReference type="ARBA" id="ARBA00022645"/>
    </source>
</evidence>
<dbReference type="PRINTS" id="PR00725">
    <property type="entry name" value="DADACBPTASE1"/>
</dbReference>
<accession>A0A7X0MWQ0</accession>
<dbReference type="UniPathway" id="UPA00219"/>
<feature type="binding site" evidence="14">
    <location>
        <position position="220"/>
    </location>
    <ligand>
        <name>substrate</name>
    </ligand>
</feature>
<protein>
    <recommendedName>
        <fullName evidence="4">serine-type D-Ala-D-Ala carboxypeptidase</fullName>
        <ecNumber evidence="4">3.4.16.4</ecNumber>
    </recommendedName>
</protein>
<evidence type="ECO:0000256" key="16">
    <source>
        <dbReference type="SAM" id="SignalP"/>
    </source>
</evidence>
<dbReference type="EC" id="3.4.16.4" evidence="4"/>
<dbReference type="InParanoid" id="A0A7X0MWQ0"/>
<comment type="catalytic activity">
    <reaction evidence="12">
        <text>Preferential cleavage: (Ac)2-L-Lys-D-Ala-|-D-Ala. Also transpeptidation of peptidyl-alanyl moieties that are N-acyl substituents of D-alanine.</text>
        <dbReference type="EC" id="3.4.16.4"/>
    </reaction>
</comment>
<dbReference type="InterPro" id="IPR001967">
    <property type="entry name" value="Peptidase_S11_N"/>
</dbReference>
<proteinExistence type="inferred from homology"/>
<evidence type="ECO:0000256" key="15">
    <source>
        <dbReference type="RuleBase" id="RU004016"/>
    </source>
</evidence>
<keyword evidence="9" id="KW-0133">Cell shape</keyword>
<evidence type="ECO:0000256" key="11">
    <source>
        <dbReference type="ARBA" id="ARBA00023316"/>
    </source>
</evidence>
<evidence type="ECO:0000256" key="1">
    <source>
        <dbReference type="ARBA" id="ARBA00003217"/>
    </source>
</evidence>
<feature type="active site" description="Acyl-ester intermediate" evidence="13">
    <location>
        <position position="58"/>
    </location>
</feature>
<evidence type="ECO:0000256" key="7">
    <source>
        <dbReference type="ARBA" id="ARBA00022729"/>
    </source>
</evidence>
<organism evidence="18 19">
    <name type="scientific">Pseudoteredinibacter isoporae</name>
    <dbReference type="NCBI Taxonomy" id="570281"/>
    <lineage>
        <taxon>Bacteria</taxon>
        <taxon>Pseudomonadati</taxon>
        <taxon>Pseudomonadota</taxon>
        <taxon>Gammaproteobacteria</taxon>
        <taxon>Cellvibrionales</taxon>
        <taxon>Cellvibrionaceae</taxon>
        <taxon>Pseudoteredinibacter</taxon>
    </lineage>
</organism>
<feature type="chain" id="PRO_5031290292" description="serine-type D-Ala-D-Ala carboxypeptidase" evidence="16">
    <location>
        <begin position="20"/>
        <end position="380"/>
    </location>
</feature>
<name>A0A7X0MWQ0_9GAMM</name>
<dbReference type="SUPFAM" id="SSF56601">
    <property type="entry name" value="beta-lactamase/transpeptidase-like"/>
    <property type="match status" value="1"/>
</dbReference>
<comment type="function">
    <text evidence="1">Removes C-terminal D-alanyl residues from sugar-peptide cell wall precursors.</text>
</comment>
<keyword evidence="7 16" id="KW-0732">Signal</keyword>
<dbReference type="InterPro" id="IPR012907">
    <property type="entry name" value="Peptidase_S11_C"/>
</dbReference>
<feature type="active site" description="Proton acceptor" evidence="13">
    <location>
        <position position="61"/>
    </location>
</feature>
<evidence type="ECO:0000256" key="8">
    <source>
        <dbReference type="ARBA" id="ARBA00022801"/>
    </source>
</evidence>
<dbReference type="PANTHER" id="PTHR21581:SF6">
    <property type="entry name" value="TRAFFICKING PROTEIN PARTICLE COMPLEX SUBUNIT 12"/>
    <property type="match status" value="1"/>
</dbReference>
<keyword evidence="6" id="KW-0645">Protease</keyword>
<comment type="similarity">
    <text evidence="3 15">Belongs to the peptidase S11 family.</text>
</comment>
<dbReference type="GO" id="GO:0009002">
    <property type="term" value="F:serine-type D-Ala-D-Ala carboxypeptidase activity"/>
    <property type="evidence" value="ECO:0007669"/>
    <property type="project" value="UniProtKB-EC"/>
</dbReference>
<dbReference type="GO" id="GO:0006508">
    <property type="term" value="P:proteolysis"/>
    <property type="evidence" value="ECO:0007669"/>
    <property type="project" value="UniProtKB-KW"/>
</dbReference>
<dbReference type="InterPro" id="IPR037167">
    <property type="entry name" value="Peptidase_S11_C_sf"/>
</dbReference>
<comment type="caution">
    <text evidence="18">The sequence shown here is derived from an EMBL/GenBank/DDBJ whole genome shotgun (WGS) entry which is preliminary data.</text>
</comment>
<feature type="active site" evidence="13">
    <location>
        <position position="118"/>
    </location>
</feature>
<dbReference type="GO" id="GO:0009252">
    <property type="term" value="P:peptidoglycan biosynthetic process"/>
    <property type="evidence" value="ECO:0007669"/>
    <property type="project" value="UniProtKB-UniPathway"/>
</dbReference>
<dbReference type="GO" id="GO:0008360">
    <property type="term" value="P:regulation of cell shape"/>
    <property type="evidence" value="ECO:0007669"/>
    <property type="project" value="UniProtKB-KW"/>
</dbReference>
<evidence type="ECO:0000256" key="13">
    <source>
        <dbReference type="PIRSR" id="PIRSR618044-1"/>
    </source>
</evidence>
<dbReference type="AlphaFoldDB" id="A0A7X0MWQ0"/>
<sequence>MRAIVSFFILCLTVTSAFAQQLIPAPPQLAATAYLLLDAETGEVLVEHNADEMLPPASLTKMMTSYIVSSEMERGNVGADDEVNISVRAWKMGGSKMFIREGTQVSVKDLLRGVIIQSGNDASVALAEHIAGSEEAFADVMNQQAAILGMTSTQYLNATGWPAEGHYTTARDLAILAKAIINDYPEHYKIYAERSFTYNGIDQMNRNRLLFLDKSIDGLKTGHTEEAGFCLVASGVKRGMRLISVVMGTKSDKARAAESQKLLAYGFRYYETHQALEAGQQLATQRVWGGQVKEVAVGVDKALSLTIPRRGEERIKQTVKLDDVLEAPISEGQELGRLSLELDGKQIAEVPLVALEPVQEAGFFARLWDTIKLFVFNLFA</sequence>
<comment type="pathway">
    <text evidence="2">Cell wall biogenesis; peptidoglycan biosynthesis.</text>
</comment>
<feature type="domain" description="Peptidase S11 D-Ala-D-Ala carboxypeptidase A C-terminal" evidence="17">
    <location>
        <begin position="270"/>
        <end position="360"/>
    </location>
</feature>
<dbReference type="InterPro" id="IPR012338">
    <property type="entry name" value="Beta-lactam/transpept-like"/>
</dbReference>
<evidence type="ECO:0000256" key="12">
    <source>
        <dbReference type="ARBA" id="ARBA00034000"/>
    </source>
</evidence>
<keyword evidence="8 18" id="KW-0378">Hydrolase</keyword>
<dbReference type="EMBL" id="JACHHT010000002">
    <property type="protein sequence ID" value="MBB6522946.1"/>
    <property type="molecule type" value="Genomic_DNA"/>
</dbReference>
<keyword evidence="10" id="KW-0573">Peptidoglycan synthesis</keyword>
<evidence type="ECO:0000313" key="19">
    <source>
        <dbReference type="Proteomes" id="UP000528457"/>
    </source>
</evidence>
<evidence type="ECO:0000256" key="9">
    <source>
        <dbReference type="ARBA" id="ARBA00022960"/>
    </source>
</evidence>
<reference evidence="18 19" key="1">
    <citation type="submission" date="2020-08" db="EMBL/GenBank/DDBJ databases">
        <title>Genomic Encyclopedia of Type Strains, Phase IV (KMG-IV): sequencing the most valuable type-strain genomes for metagenomic binning, comparative biology and taxonomic classification.</title>
        <authorList>
            <person name="Goeker M."/>
        </authorList>
    </citation>
    <scope>NUCLEOTIDE SEQUENCE [LARGE SCALE GENOMIC DNA]</scope>
    <source>
        <strain evidence="18 19">DSM 22368</strain>
    </source>
</reference>
<evidence type="ECO:0000256" key="6">
    <source>
        <dbReference type="ARBA" id="ARBA00022670"/>
    </source>
</evidence>
<dbReference type="SUPFAM" id="SSF69189">
    <property type="entry name" value="Penicillin-binding protein associated domain"/>
    <property type="match status" value="1"/>
</dbReference>
<evidence type="ECO:0000259" key="17">
    <source>
        <dbReference type="SMART" id="SM00936"/>
    </source>
</evidence>
<gene>
    <name evidence="18" type="ORF">HNR48_003231</name>
</gene>
<evidence type="ECO:0000256" key="14">
    <source>
        <dbReference type="PIRSR" id="PIRSR618044-2"/>
    </source>
</evidence>
<keyword evidence="11" id="KW-0961">Cell wall biogenesis/degradation</keyword>
<dbReference type="Pfam" id="PF00768">
    <property type="entry name" value="Peptidase_S11"/>
    <property type="match status" value="1"/>
</dbReference>
<dbReference type="RefSeq" id="WP_166843238.1">
    <property type="nucleotide sequence ID" value="NZ_JAAONY010000002.1"/>
</dbReference>
<dbReference type="Proteomes" id="UP000528457">
    <property type="component" value="Unassembled WGS sequence"/>
</dbReference>
<keyword evidence="19" id="KW-1185">Reference proteome</keyword>
<evidence type="ECO:0000256" key="10">
    <source>
        <dbReference type="ARBA" id="ARBA00022984"/>
    </source>
</evidence>
<dbReference type="FunCoup" id="A0A7X0MWQ0">
    <property type="interactions" value="524"/>
</dbReference>
<dbReference type="PANTHER" id="PTHR21581">
    <property type="entry name" value="D-ALANYL-D-ALANINE CARBOXYPEPTIDASE"/>
    <property type="match status" value="1"/>
</dbReference>
<dbReference type="InterPro" id="IPR015956">
    <property type="entry name" value="Peniciliin-bd_prot_C_sf"/>
</dbReference>
<evidence type="ECO:0000313" key="18">
    <source>
        <dbReference type="EMBL" id="MBB6522946.1"/>
    </source>
</evidence>
<dbReference type="InterPro" id="IPR018044">
    <property type="entry name" value="Peptidase_S11"/>
</dbReference>
<feature type="signal peptide" evidence="16">
    <location>
        <begin position="1"/>
        <end position="19"/>
    </location>
</feature>
<evidence type="ECO:0000256" key="4">
    <source>
        <dbReference type="ARBA" id="ARBA00012448"/>
    </source>
</evidence>
<evidence type="ECO:0000256" key="2">
    <source>
        <dbReference type="ARBA" id="ARBA00004752"/>
    </source>
</evidence>
<dbReference type="GO" id="GO:0071555">
    <property type="term" value="P:cell wall organization"/>
    <property type="evidence" value="ECO:0007669"/>
    <property type="project" value="UniProtKB-KW"/>
</dbReference>
<dbReference type="Gene3D" id="3.40.710.10">
    <property type="entry name" value="DD-peptidase/beta-lactamase superfamily"/>
    <property type="match status" value="1"/>
</dbReference>
<dbReference type="Pfam" id="PF07943">
    <property type="entry name" value="PBP5_C"/>
    <property type="match status" value="1"/>
</dbReference>
<evidence type="ECO:0000256" key="3">
    <source>
        <dbReference type="ARBA" id="ARBA00007164"/>
    </source>
</evidence>